<dbReference type="PANTHER" id="PTHR11571:SF222">
    <property type="entry name" value="GLUTATHIONE TRANSFERASE"/>
    <property type="match status" value="1"/>
</dbReference>
<evidence type="ECO:0000256" key="5">
    <source>
        <dbReference type="ARBA" id="ARBA00012452"/>
    </source>
</evidence>
<evidence type="ECO:0000256" key="3">
    <source>
        <dbReference type="ARBA" id="ARBA00005861"/>
    </source>
</evidence>
<evidence type="ECO:0000313" key="11">
    <source>
        <dbReference type="Proteomes" id="UP000274504"/>
    </source>
</evidence>
<evidence type="ECO:0000256" key="7">
    <source>
        <dbReference type="ARBA" id="ARBA00047960"/>
    </source>
</evidence>
<comment type="function">
    <text evidence="2">Conjugation of reduced glutathione to a wide number of exogenous and endogenous hydrophobic electrophiles.</text>
</comment>
<dbReference type="GO" id="GO:0006749">
    <property type="term" value="P:glutathione metabolic process"/>
    <property type="evidence" value="ECO:0007669"/>
    <property type="project" value="TreeGrafter"/>
</dbReference>
<dbReference type="InterPro" id="IPR050213">
    <property type="entry name" value="GST_superfamily"/>
</dbReference>
<proteinExistence type="inferred from homology"/>
<dbReference type="EMBL" id="UYSG01011509">
    <property type="protein sequence ID" value="VDL62616.1"/>
    <property type="molecule type" value="Genomic_DNA"/>
</dbReference>
<dbReference type="OrthoDB" id="4951845at2759"/>
<dbReference type="InterPro" id="IPR004046">
    <property type="entry name" value="GST_C"/>
</dbReference>
<evidence type="ECO:0000256" key="6">
    <source>
        <dbReference type="ARBA" id="ARBA00022679"/>
    </source>
</evidence>
<dbReference type="Proteomes" id="UP000274504">
    <property type="component" value="Unassembled WGS sequence"/>
</dbReference>
<dbReference type="Gene3D" id="1.20.1050.10">
    <property type="match status" value="1"/>
</dbReference>
<keyword evidence="6" id="KW-0808">Transferase</keyword>
<dbReference type="STRING" id="6216.A0A158QG72"/>
<reference evidence="10 11" key="2">
    <citation type="submission" date="2018-11" db="EMBL/GenBank/DDBJ databases">
        <authorList>
            <consortium name="Pathogen Informatics"/>
        </authorList>
    </citation>
    <scope>NUCLEOTIDE SEQUENCE [LARGE SCALE GENOMIC DNA]</scope>
</reference>
<dbReference type="PANTHER" id="PTHR11571">
    <property type="entry name" value="GLUTATHIONE S-TRANSFERASE"/>
    <property type="match status" value="1"/>
</dbReference>
<dbReference type="PRINTS" id="PR01267">
    <property type="entry name" value="GSTRNSFRASEM"/>
</dbReference>
<sequence length="220" mass="25821">MSVTLGYWKSRGLGQQIRLLLTYCGEKFDQNFYVAGPGPDFSREQWLSKKYNLGLDFPNLPYLMVGDFKLTQSTAILEYIADKNNLLPKSPEERATLLMINLVAMDIRNNFYGLTFGPDYEKNKIEYMKNLPGEIKSLSDYLGNKKFFSGEKVNYPDFNIYDLLILLRTYSSNCLDEFPNLRAYIKRFEEIPSIKKYMKSPDYIHRPFTNTMAHWGYYFD</sequence>
<dbReference type="WBParaSite" id="HDID_0001006301-mRNA-1">
    <property type="protein sequence ID" value="HDID_0001006301-mRNA-1"/>
    <property type="gene ID" value="HDID_0001006301"/>
</dbReference>
<dbReference type="PROSITE" id="PS50404">
    <property type="entry name" value="GST_NTER"/>
    <property type="match status" value="1"/>
</dbReference>
<gene>
    <name evidence="10" type="ORF">HDID_LOCUS10061</name>
</gene>
<dbReference type="AlphaFoldDB" id="A0A158QG72"/>
<evidence type="ECO:0000259" key="8">
    <source>
        <dbReference type="PROSITE" id="PS50404"/>
    </source>
</evidence>
<dbReference type="PROSITE" id="PS50405">
    <property type="entry name" value="GST_CTER"/>
    <property type="match status" value="1"/>
</dbReference>
<dbReference type="InterPro" id="IPR040079">
    <property type="entry name" value="Glutathione_S-Trfase"/>
</dbReference>
<dbReference type="InterPro" id="IPR004045">
    <property type="entry name" value="Glutathione_S-Trfase_N"/>
</dbReference>
<feature type="domain" description="GST C-terminal" evidence="9">
    <location>
        <begin position="90"/>
        <end position="208"/>
    </location>
</feature>
<comment type="function">
    <text evidence="1">GST isoenzymes appear to play a central role in the parasite detoxification system. Other functions are also suspected including a role in increasing the solubility of haematin in the parasite gut.</text>
</comment>
<dbReference type="SUPFAM" id="SSF47616">
    <property type="entry name" value="GST C-terminal domain-like"/>
    <property type="match status" value="1"/>
</dbReference>
<dbReference type="Gene3D" id="3.40.30.10">
    <property type="entry name" value="Glutaredoxin"/>
    <property type="match status" value="1"/>
</dbReference>
<evidence type="ECO:0000259" key="9">
    <source>
        <dbReference type="PROSITE" id="PS50405"/>
    </source>
</evidence>
<evidence type="ECO:0000256" key="4">
    <source>
        <dbReference type="ARBA" id="ARBA00011738"/>
    </source>
</evidence>
<feature type="domain" description="GST N-terminal" evidence="8">
    <location>
        <begin position="1"/>
        <end position="88"/>
    </location>
</feature>
<dbReference type="SFLD" id="SFLDG01205">
    <property type="entry name" value="AMPS.1"/>
    <property type="match status" value="1"/>
</dbReference>
<evidence type="ECO:0000313" key="10">
    <source>
        <dbReference type="EMBL" id="VDL62616.1"/>
    </source>
</evidence>
<comment type="catalytic activity">
    <reaction evidence="7">
        <text>RX + glutathione = an S-substituted glutathione + a halide anion + H(+)</text>
        <dbReference type="Rhea" id="RHEA:16437"/>
        <dbReference type="ChEBI" id="CHEBI:15378"/>
        <dbReference type="ChEBI" id="CHEBI:16042"/>
        <dbReference type="ChEBI" id="CHEBI:17792"/>
        <dbReference type="ChEBI" id="CHEBI:57925"/>
        <dbReference type="ChEBI" id="CHEBI:90779"/>
        <dbReference type="EC" id="2.5.1.18"/>
    </reaction>
</comment>
<dbReference type="CDD" id="cd03075">
    <property type="entry name" value="GST_N_Mu"/>
    <property type="match status" value="1"/>
</dbReference>
<evidence type="ECO:0000256" key="2">
    <source>
        <dbReference type="ARBA" id="ARBA00003701"/>
    </source>
</evidence>
<accession>A0A158QG72</accession>
<dbReference type="SFLD" id="SFLDG00363">
    <property type="entry name" value="AMPS_(cytGST):_Alpha-__Mu-__Pi"/>
    <property type="match status" value="1"/>
</dbReference>
<dbReference type="FunFam" id="1.20.1050.10:FF:000003">
    <property type="entry name" value="Glutathione S-transferase 2"/>
    <property type="match status" value="1"/>
</dbReference>
<dbReference type="InterPro" id="IPR010987">
    <property type="entry name" value="Glutathione-S-Trfase_C-like"/>
</dbReference>
<dbReference type="Pfam" id="PF14497">
    <property type="entry name" value="GST_C_3"/>
    <property type="match status" value="1"/>
</dbReference>
<evidence type="ECO:0000256" key="1">
    <source>
        <dbReference type="ARBA" id="ARBA00002446"/>
    </source>
</evidence>
<comment type="subunit">
    <text evidence="4">Homodimer.</text>
</comment>
<dbReference type="EC" id="2.5.1.18" evidence="5"/>
<dbReference type="InterPro" id="IPR003081">
    <property type="entry name" value="GST_mu"/>
</dbReference>
<name>A0A158QG72_HYMDI</name>
<dbReference type="InterPro" id="IPR036249">
    <property type="entry name" value="Thioredoxin-like_sf"/>
</dbReference>
<dbReference type="Pfam" id="PF02798">
    <property type="entry name" value="GST_N"/>
    <property type="match status" value="1"/>
</dbReference>
<dbReference type="InterPro" id="IPR036282">
    <property type="entry name" value="Glutathione-S-Trfase_C_sf"/>
</dbReference>
<comment type="similarity">
    <text evidence="3">Belongs to the GST superfamily. Mu family.</text>
</comment>
<evidence type="ECO:0000313" key="12">
    <source>
        <dbReference type="WBParaSite" id="HDID_0001006301-mRNA-1"/>
    </source>
</evidence>
<dbReference type="GO" id="GO:0004364">
    <property type="term" value="F:glutathione transferase activity"/>
    <property type="evidence" value="ECO:0007669"/>
    <property type="project" value="UniProtKB-EC"/>
</dbReference>
<dbReference type="SFLD" id="SFLDS00019">
    <property type="entry name" value="Glutathione_Transferase_(cytos"/>
    <property type="match status" value="1"/>
</dbReference>
<organism evidence="12">
    <name type="scientific">Hymenolepis diminuta</name>
    <name type="common">Rat tapeworm</name>
    <dbReference type="NCBI Taxonomy" id="6216"/>
    <lineage>
        <taxon>Eukaryota</taxon>
        <taxon>Metazoa</taxon>
        <taxon>Spiralia</taxon>
        <taxon>Lophotrochozoa</taxon>
        <taxon>Platyhelminthes</taxon>
        <taxon>Cestoda</taxon>
        <taxon>Eucestoda</taxon>
        <taxon>Cyclophyllidea</taxon>
        <taxon>Hymenolepididae</taxon>
        <taxon>Hymenolepis</taxon>
    </lineage>
</organism>
<protein>
    <recommendedName>
        <fullName evidence="5">glutathione transferase</fullName>
        <ecNumber evidence="5">2.5.1.18</ecNumber>
    </recommendedName>
</protein>
<reference evidence="12" key="1">
    <citation type="submission" date="2016-04" db="UniProtKB">
        <authorList>
            <consortium name="WormBaseParasite"/>
        </authorList>
    </citation>
    <scope>IDENTIFICATION</scope>
</reference>
<dbReference type="SUPFAM" id="SSF52833">
    <property type="entry name" value="Thioredoxin-like"/>
    <property type="match status" value="1"/>
</dbReference>